<accession>A0A415E7M1</accession>
<dbReference type="OrthoDB" id="9803333at2"/>
<keyword evidence="2" id="KW-0560">Oxidoreductase</keyword>
<dbReference type="PRINTS" id="PR00080">
    <property type="entry name" value="SDRFAMILY"/>
</dbReference>
<dbReference type="GO" id="GO:0008206">
    <property type="term" value="P:bile acid metabolic process"/>
    <property type="evidence" value="ECO:0007669"/>
    <property type="project" value="UniProtKB-ARBA"/>
</dbReference>
<reference evidence="3 4" key="1">
    <citation type="submission" date="2018-08" db="EMBL/GenBank/DDBJ databases">
        <title>A genome reference for cultivated species of the human gut microbiota.</title>
        <authorList>
            <person name="Zou Y."/>
            <person name="Xue W."/>
            <person name="Luo G."/>
        </authorList>
    </citation>
    <scope>NUCLEOTIDE SEQUENCE [LARGE SCALE GENOMIC DNA]</scope>
    <source>
        <strain evidence="3 4">AM07-24</strain>
    </source>
</reference>
<proteinExistence type="inferred from homology"/>
<dbReference type="STRING" id="1776384.GCA_900086585_03117"/>
<gene>
    <name evidence="3" type="ORF">DW099_04135</name>
</gene>
<dbReference type="InterPro" id="IPR020904">
    <property type="entry name" value="Sc_DH/Rdtase_CS"/>
</dbReference>
<sequence length="251" mass="27427">MSNEGKVCVVSGAAGGIGAAVVKKFYDNGYKVIMLDINEEALQKSIEEEKYEAGRIDYFVLDISSEDQVKAVAAKIREKHGRVDALVNTAAIVGKYNKTIDYGFDNFKKIYSINVFGTFLLMSNILPIMVEQKSGSIVNFGSVSGMTGYTFEIGYGSSKWAVIGMTKNVANEYCEYGIRANSVSPGWVNTKMFRDTADDYGNFDDSEINLGPMGRPSEPSEMADVVYYLCTDEARFINGANILADGGKMLG</sequence>
<dbReference type="PANTHER" id="PTHR24321:SF8">
    <property type="entry name" value="ESTRADIOL 17-BETA-DEHYDROGENASE 8-RELATED"/>
    <property type="match status" value="1"/>
</dbReference>
<dbReference type="AlphaFoldDB" id="A0A415E7M1"/>
<dbReference type="CDD" id="cd05233">
    <property type="entry name" value="SDR_c"/>
    <property type="match status" value="1"/>
</dbReference>
<comment type="similarity">
    <text evidence="1">Belongs to the short-chain dehydrogenases/reductases (SDR) family.</text>
</comment>
<dbReference type="FunFam" id="3.40.50.720:FF:000084">
    <property type="entry name" value="Short-chain dehydrogenase reductase"/>
    <property type="match status" value="1"/>
</dbReference>
<organism evidence="3 4">
    <name type="scientific">Emergencia timonensis</name>
    <dbReference type="NCBI Taxonomy" id="1776384"/>
    <lineage>
        <taxon>Bacteria</taxon>
        <taxon>Bacillati</taxon>
        <taxon>Bacillota</taxon>
        <taxon>Clostridia</taxon>
        <taxon>Peptostreptococcales</taxon>
        <taxon>Anaerovoracaceae</taxon>
        <taxon>Emergencia</taxon>
    </lineage>
</organism>
<evidence type="ECO:0000256" key="1">
    <source>
        <dbReference type="ARBA" id="ARBA00006484"/>
    </source>
</evidence>
<dbReference type="GeneID" id="83005429"/>
<evidence type="ECO:0000313" key="4">
    <source>
        <dbReference type="Proteomes" id="UP000284841"/>
    </source>
</evidence>
<dbReference type="InterPro" id="IPR036291">
    <property type="entry name" value="NAD(P)-bd_dom_sf"/>
</dbReference>
<evidence type="ECO:0000313" key="3">
    <source>
        <dbReference type="EMBL" id="RHJ89761.1"/>
    </source>
</evidence>
<dbReference type="PRINTS" id="PR00081">
    <property type="entry name" value="GDHRDH"/>
</dbReference>
<dbReference type="GO" id="GO:0016491">
    <property type="term" value="F:oxidoreductase activity"/>
    <property type="evidence" value="ECO:0007669"/>
    <property type="project" value="UniProtKB-KW"/>
</dbReference>
<keyword evidence="4" id="KW-1185">Reference proteome</keyword>
<dbReference type="Proteomes" id="UP000284841">
    <property type="component" value="Unassembled WGS sequence"/>
</dbReference>
<dbReference type="InterPro" id="IPR002347">
    <property type="entry name" value="SDR_fam"/>
</dbReference>
<evidence type="ECO:0000256" key="2">
    <source>
        <dbReference type="ARBA" id="ARBA00023002"/>
    </source>
</evidence>
<dbReference type="Gene3D" id="3.40.50.720">
    <property type="entry name" value="NAD(P)-binding Rossmann-like Domain"/>
    <property type="match status" value="1"/>
</dbReference>
<dbReference type="EMBL" id="QRMS01000001">
    <property type="protein sequence ID" value="RHJ89761.1"/>
    <property type="molecule type" value="Genomic_DNA"/>
</dbReference>
<protein>
    <submittedName>
        <fullName evidence="3">SDR family oxidoreductase</fullName>
    </submittedName>
</protein>
<name>A0A415E7M1_9FIRM</name>
<dbReference type="PROSITE" id="PS00061">
    <property type="entry name" value="ADH_SHORT"/>
    <property type="match status" value="1"/>
</dbReference>
<dbReference type="Pfam" id="PF13561">
    <property type="entry name" value="adh_short_C2"/>
    <property type="match status" value="1"/>
</dbReference>
<dbReference type="SUPFAM" id="SSF51735">
    <property type="entry name" value="NAD(P)-binding Rossmann-fold domains"/>
    <property type="match status" value="1"/>
</dbReference>
<dbReference type="PANTHER" id="PTHR24321">
    <property type="entry name" value="DEHYDROGENASES, SHORT CHAIN"/>
    <property type="match status" value="1"/>
</dbReference>
<dbReference type="RefSeq" id="WP_067540561.1">
    <property type="nucleotide sequence ID" value="NZ_AP025567.1"/>
</dbReference>
<comment type="caution">
    <text evidence="3">The sequence shown here is derived from an EMBL/GenBank/DDBJ whole genome shotgun (WGS) entry which is preliminary data.</text>
</comment>